<dbReference type="PANTHER" id="PTHR12358">
    <property type="entry name" value="SPHINGOSINE KINASE"/>
    <property type="match status" value="1"/>
</dbReference>
<dbReference type="Gene3D" id="2.60.200.40">
    <property type="match status" value="1"/>
</dbReference>
<feature type="domain" description="DAGKc" evidence="9">
    <location>
        <begin position="1"/>
        <end position="122"/>
    </location>
</feature>
<evidence type="ECO:0000259" key="9">
    <source>
        <dbReference type="PROSITE" id="PS50146"/>
    </source>
</evidence>
<evidence type="ECO:0000256" key="8">
    <source>
        <dbReference type="ARBA" id="ARBA00023264"/>
    </source>
</evidence>
<evidence type="ECO:0000313" key="10">
    <source>
        <dbReference type="EMBL" id="CAC9928673.1"/>
    </source>
</evidence>
<name>A0A6V6Y1G6_9FIRM</name>
<dbReference type="SMART" id="SM00046">
    <property type="entry name" value="DAGKc"/>
    <property type="match status" value="1"/>
</dbReference>
<gene>
    <name evidence="10" type="ORF">PEPNEM18_00733</name>
</gene>
<keyword evidence="6" id="KW-0067">ATP-binding</keyword>
<dbReference type="InterPro" id="IPR016064">
    <property type="entry name" value="NAD/diacylglycerol_kinase_sf"/>
</dbReference>
<sequence length="288" mass="32770">MAILFIVNPKLKTGRKEKLRKAIDEIFPEEDYSFFDDYVRNFPIKELEKYHHFVAVGGDGTVYRTVNLMMKTKARRFSLIPAGSGNDFARTLGLKGEPVEILKAVKAAAPRAMDLGRWNDRYFLNIASVGLDADVNALNTSANKEIGSISYSLKLFDAVKNYRFRKIHLEGYREEEWTLFTFGNGGYYGGGFPIFKKADPFSGNLLFLGAGRSRLSYVIPFLICLFIGRDHLFQKDMVRKTISSMEFELLEEANINLDGENFYERGPVRVEILPGEIQYIGPLTDKRA</sequence>
<keyword evidence="7" id="KW-0594">Phospholipid biosynthesis</keyword>
<dbReference type="SUPFAM" id="SSF111331">
    <property type="entry name" value="NAD kinase/diacylglycerol kinase-like"/>
    <property type="match status" value="1"/>
</dbReference>
<comment type="caution">
    <text evidence="10">The sequence shown here is derived from an EMBL/GenBank/DDBJ whole genome shotgun (WGS) entry which is preliminary data.</text>
</comment>
<dbReference type="RefSeq" id="WP_180499357.1">
    <property type="nucleotide sequence ID" value="NZ_CAIJCS010000016.1"/>
</dbReference>
<dbReference type="PROSITE" id="PS50146">
    <property type="entry name" value="DAGK"/>
    <property type="match status" value="1"/>
</dbReference>
<dbReference type="Gene3D" id="3.40.50.10330">
    <property type="entry name" value="Probable inorganic polyphosphate/atp-NAD kinase, domain 1"/>
    <property type="match status" value="1"/>
</dbReference>
<comment type="cofactor">
    <cofactor evidence="1">
        <name>Mg(2+)</name>
        <dbReference type="ChEBI" id="CHEBI:18420"/>
    </cofactor>
</comment>
<keyword evidence="8" id="KW-1208">Phospholipid metabolism</keyword>
<evidence type="ECO:0000256" key="7">
    <source>
        <dbReference type="ARBA" id="ARBA00023209"/>
    </source>
</evidence>
<dbReference type="GO" id="GO:0005524">
    <property type="term" value="F:ATP binding"/>
    <property type="evidence" value="ECO:0007669"/>
    <property type="project" value="UniProtKB-KW"/>
</dbReference>
<dbReference type="InterPro" id="IPR017438">
    <property type="entry name" value="ATP-NAD_kinase_N"/>
</dbReference>
<evidence type="ECO:0000256" key="5">
    <source>
        <dbReference type="ARBA" id="ARBA00022777"/>
    </source>
</evidence>
<protein>
    <submittedName>
        <fullName evidence="10">Diacylglycerol kinase catalytic domain protein</fullName>
    </submittedName>
</protein>
<proteinExistence type="inferred from homology"/>
<reference evidence="10 11" key="1">
    <citation type="submission" date="2020-06" db="EMBL/GenBank/DDBJ databases">
        <authorList>
            <person name="Criscuolo A."/>
        </authorList>
    </citation>
    <scope>NUCLEOTIDE SEQUENCE [LARGE SCALE GENOMIC DNA]</scope>
    <source>
        <strain evidence="10">1804121828</strain>
    </source>
</reference>
<keyword evidence="3" id="KW-0808">Transferase</keyword>
<dbReference type="InterPro" id="IPR001206">
    <property type="entry name" value="Diacylglycerol_kinase_cat_dom"/>
</dbReference>
<evidence type="ECO:0000256" key="6">
    <source>
        <dbReference type="ARBA" id="ARBA00022840"/>
    </source>
</evidence>
<evidence type="ECO:0000256" key="1">
    <source>
        <dbReference type="ARBA" id="ARBA00001946"/>
    </source>
</evidence>
<dbReference type="GO" id="GO:0016301">
    <property type="term" value="F:kinase activity"/>
    <property type="evidence" value="ECO:0007669"/>
    <property type="project" value="UniProtKB-KW"/>
</dbReference>
<dbReference type="Pfam" id="PF19279">
    <property type="entry name" value="YegS_C"/>
    <property type="match status" value="1"/>
</dbReference>
<dbReference type="Pfam" id="PF00781">
    <property type="entry name" value="DAGK_cat"/>
    <property type="match status" value="1"/>
</dbReference>
<dbReference type="InterPro" id="IPR045540">
    <property type="entry name" value="YegS/DAGK_C"/>
</dbReference>
<keyword evidence="7" id="KW-0444">Lipid biosynthesis</keyword>
<evidence type="ECO:0000256" key="2">
    <source>
        <dbReference type="ARBA" id="ARBA00005983"/>
    </source>
</evidence>
<organism evidence="10 11">
    <name type="scientific">Aedoeadaptatus nemausensis</name>
    <dbReference type="NCBI Taxonomy" id="2582829"/>
    <lineage>
        <taxon>Bacteria</taxon>
        <taxon>Bacillati</taxon>
        <taxon>Bacillota</taxon>
        <taxon>Tissierellia</taxon>
        <taxon>Tissierellales</taxon>
        <taxon>Peptoniphilaceae</taxon>
        <taxon>Aedoeadaptatus</taxon>
    </lineage>
</organism>
<evidence type="ECO:0000256" key="3">
    <source>
        <dbReference type="ARBA" id="ARBA00022679"/>
    </source>
</evidence>
<dbReference type="EMBL" id="CAIJCS010000016">
    <property type="protein sequence ID" value="CAC9928673.1"/>
    <property type="molecule type" value="Genomic_DNA"/>
</dbReference>
<evidence type="ECO:0000313" key="11">
    <source>
        <dbReference type="Proteomes" id="UP000586454"/>
    </source>
</evidence>
<accession>A0A6V6Y1G6</accession>
<comment type="similarity">
    <text evidence="2">Belongs to the diacylglycerol/lipid kinase family.</text>
</comment>
<dbReference type="AlphaFoldDB" id="A0A6V6Y1G6"/>
<evidence type="ECO:0000256" key="4">
    <source>
        <dbReference type="ARBA" id="ARBA00022741"/>
    </source>
</evidence>
<dbReference type="PANTHER" id="PTHR12358:SF54">
    <property type="entry name" value="SPHINGOSINE KINASE RELATED PROTEIN"/>
    <property type="match status" value="1"/>
</dbReference>
<dbReference type="InterPro" id="IPR050187">
    <property type="entry name" value="Lipid_Phosphate_FormReg"/>
</dbReference>
<keyword evidence="11" id="KW-1185">Reference proteome</keyword>
<keyword evidence="4" id="KW-0547">Nucleotide-binding</keyword>
<keyword evidence="5 10" id="KW-0418">Kinase</keyword>
<dbReference type="Proteomes" id="UP000586454">
    <property type="component" value="Unassembled WGS sequence"/>
</dbReference>
<keyword evidence="7" id="KW-0443">Lipid metabolism</keyword>
<dbReference type="GO" id="GO:0008654">
    <property type="term" value="P:phospholipid biosynthetic process"/>
    <property type="evidence" value="ECO:0007669"/>
    <property type="project" value="UniProtKB-KW"/>
</dbReference>